<evidence type="ECO:0000313" key="15">
    <source>
        <dbReference type="Proteomes" id="UP000001449"/>
    </source>
</evidence>
<dbReference type="GeneID" id="7453121"/>
<evidence type="ECO:0000256" key="5">
    <source>
        <dbReference type="ARBA" id="ARBA00022670"/>
    </source>
</evidence>
<dbReference type="SUPFAM" id="SSF54001">
    <property type="entry name" value="Cysteine proteinases"/>
    <property type="match status" value="1"/>
</dbReference>
<dbReference type="GO" id="GO:0005737">
    <property type="term" value="C:cytoplasm"/>
    <property type="evidence" value="ECO:0000318"/>
    <property type="project" value="GO_Central"/>
</dbReference>
<proteinExistence type="inferred from homology"/>
<dbReference type="RefSeq" id="XP_002294341.1">
    <property type="nucleotide sequence ID" value="XM_002294305.1"/>
</dbReference>
<dbReference type="GO" id="GO:0035973">
    <property type="term" value="P:aggrephagy"/>
    <property type="evidence" value="ECO:0000318"/>
    <property type="project" value="GO_Central"/>
</dbReference>
<dbReference type="eggNOG" id="KOG2674">
    <property type="taxonomic scope" value="Eukaryota"/>
</dbReference>
<evidence type="ECO:0000256" key="3">
    <source>
        <dbReference type="ARBA" id="ARBA00022448"/>
    </source>
</evidence>
<feature type="region of interest" description="Disordered" evidence="12">
    <location>
        <begin position="36"/>
        <end position="66"/>
    </location>
</feature>
<dbReference type="InterPro" id="IPR005078">
    <property type="entry name" value="Peptidase_C54"/>
</dbReference>
<feature type="region of interest" description="Disordered" evidence="12">
    <location>
        <begin position="609"/>
        <end position="653"/>
    </location>
</feature>
<evidence type="ECO:0000259" key="13">
    <source>
        <dbReference type="Pfam" id="PF03416"/>
    </source>
</evidence>
<feature type="compositionally biased region" description="Basic and acidic residues" evidence="12">
    <location>
        <begin position="609"/>
        <end position="620"/>
    </location>
</feature>
<dbReference type="GO" id="GO:0016485">
    <property type="term" value="P:protein processing"/>
    <property type="evidence" value="ECO:0000318"/>
    <property type="project" value="GO_Central"/>
</dbReference>
<feature type="compositionally biased region" description="Acidic residues" evidence="12">
    <location>
        <begin position="48"/>
        <end position="65"/>
    </location>
</feature>
<accession>B8CDY1</accession>
<dbReference type="GO" id="GO:0000045">
    <property type="term" value="P:autophagosome assembly"/>
    <property type="evidence" value="ECO:0000318"/>
    <property type="project" value="GO_Central"/>
</dbReference>
<organism evidence="14 15">
    <name type="scientific">Thalassiosira pseudonana</name>
    <name type="common">Marine diatom</name>
    <name type="synonym">Cyclotella nana</name>
    <dbReference type="NCBI Taxonomy" id="35128"/>
    <lineage>
        <taxon>Eukaryota</taxon>
        <taxon>Sar</taxon>
        <taxon>Stramenopiles</taxon>
        <taxon>Ochrophyta</taxon>
        <taxon>Bacillariophyta</taxon>
        <taxon>Coscinodiscophyceae</taxon>
        <taxon>Thalassiosirophycidae</taxon>
        <taxon>Thalassiosirales</taxon>
        <taxon>Thalassiosiraceae</taxon>
        <taxon>Thalassiosira</taxon>
    </lineage>
</organism>
<dbReference type="PaxDb" id="35128-Thaps10581"/>
<feature type="compositionally biased region" description="Acidic residues" evidence="12">
    <location>
        <begin position="640"/>
        <end position="653"/>
    </location>
</feature>
<keyword evidence="8 11" id="KW-0653">Protein transport</keyword>
<feature type="domain" description="Peptidase C54 catalytic" evidence="13">
    <location>
        <begin position="108"/>
        <end position="563"/>
    </location>
</feature>
<evidence type="ECO:0000256" key="1">
    <source>
        <dbReference type="ARBA" id="ARBA00004496"/>
    </source>
</evidence>
<comment type="catalytic activity">
    <reaction evidence="10">
        <text>[protein]-C-terminal L-amino acid-glycyl-phosphatidylethanolamide + H2O = [protein]-C-terminal L-amino acid-glycine + a 1,2-diacyl-sn-glycero-3-phosphoethanolamine</text>
        <dbReference type="Rhea" id="RHEA:67548"/>
        <dbReference type="Rhea" id="RHEA-COMP:17323"/>
        <dbReference type="Rhea" id="RHEA-COMP:17324"/>
        <dbReference type="ChEBI" id="CHEBI:15377"/>
        <dbReference type="ChEBI" id="CHEBI:64612"/>
        <dbReference type="ChEBI" id="CHEBI:172940"/>
        <dbReference type="ChEBI" id="CHEBI:172941"/>
    </reaction>
    <physiologicalReaction direction="left-to-right" evidence="10">
        <dbReference type="Rhea" id="RHEA:67549"/>
    </physiologicalReaction>
</comment>
<keyword evidence="15" id="KW-1185">Reference proteome</keyword>
<dbReference type="Pfam" id="PF03416">
    <property type="entry name" value="Peptidase_C54"/>
    <property type="match status" value="1"/>
</dbReference>
<name>B8CDY1_THAPS</name>
<reference evidence="14 15" key="1">
    <citation type="journal article" date="2004" name="Science">
        <title>The genome of the diatom Thalassiosira pseudonana: ecology, evolution, and metabolism.</title>
        <authorList>
            <person name="Armbrust E.V."/>
            <person name="Berges J.A."/>
            <person name="Bowler C."/>
            <person name="Green B.R."/>
            <person name="Martinez D."/>
            <person name="Putnam N.H."/>
            <person name="Zhou S."/>
            <person name="Allen A.E."/>
            <person name="Apt K.E."/>
            <person name="Bechner M."/>
            <person name="Brzezinski M.A."/>
            <person name="Chaal B.K."/>
            <person name="Chiovitti A."/>
            <person name="Davis A.K."/>
            <person name="Demarest M.S."/>
            <person name="Detter J.C."/>
            <person name="Glavina T."/>
            <person name="Goodstein D."/>
            <person name="Hadi M.Z."/>
            <person name="Hellsten U."/>
            <person name="Hildebrand M."/>
            <person name="Jenkins B.D."/>
            <person name="Jurka J."/>
            <person name="Kapitonov V.V."/>
            <person name="Kroger N."/>
            <person name="Lau W.W."/>
            <person name="Lane T.W."/>
            <person name="Larimer F.W."/>
            <person name="Lippmeier J.C."/>
            <person name="Lucas S."/>
            <person name="Medina M."/>
            <person name="Montsant A."/>
            <person name="Obornik M."/>
            <person name="Parker M.S."/>
            <person name="Palenik B."/>
            <person name="Pazour G.J."/>
            <person name="Richardson P.M."/>
            <person name="Rynearson T.A."/>
            <person name="Saito M.A."/>
            <person name="Schwartz D.C."/>
            <person name="Thamatrakoln K."/>
            <person name="Valentin K."/>
            <person name="Vardi A."/>
            <person name="Wilkerson F.P."/>
            <person name="Rokhsar D.S."/>
        </authorList>
    </citation>
    <scope>NUCLEOTIDE SEQUENCE [LARGE SCALE GENOMIC DNA]</scope>
    <source>
        <strain evidence="14 15">CCMP1335</strain>
    </source>
</reference>
<evidence type="ECO:0000256" key="8">
    <source>
        <dbReference type="ARBA" id="ARBA00022927"/>
    </source>
</evidence>
<dbReference type="GO" id="GO:0034727">
    <property type="term" value="P:piecemeal microautophagy of the nucleus"/>
    <property type="evidence" value="ECO:0000318"/>
    <property type="project" value="GO_Central"/>
</dbReference>
<dbReference type="STRING" id="35128.B8CDY1"/>
<comment type="function">
    <text evidence="11">Cysteine protease that plays a key role in autophagy by mediating both proteolytic activation and delipidation of ATG8 family proteins.</text>
</comment>
<dbReference type="KEGG" id="tps:THAPSDRAFT_10581"/>
<dbReference type="EMBL" id="CM000651">
    <property type="protein sequence ID" value="EED88175.1"/>
    <property type="molecule type" value="Genomic_DNA"/>
</dbReference>
<dbReference type="GO" id="GO:0015031">
    <property type="term" value="P:protein transport"/>
    <property type="evidence" value="ECO:0007669"/>
    <property type="project" value="UniProtKB-KW"/>
</dbReference>
<comment type="subcellular location">
    <subcellularLocation>
        <location evidence="1 11">Cytoplasm</location>
    </subcellularLocation>
</comment>
<comment type="similarity">
    <text evidence="2 11">Belongs to the peptidase C54 family.</text>
</comment>
<keyword evidence="6 11" id="KW-0378">Hydrolase</keyword>
<protein>
    <recommendedName>
        <fullName evidence="11">Cysteine protease</fullName>
        <ecNumber evidence="11">3.4.22.-</ecNumber>
    </recommendedName>
</protein>
<dbReference type="Proteomes" id="UP000001449">
    <property type="component" value="Chromosome 17"/>
</dbReference>
<keyword evidence="3" id="KW-0813">Transport</keyword>
<evidence type="ECO:0000256" key="10">
    <source>
        <dbReference type="ARBA" id="ARBA00029362"/>
    </source>
</evidence>
<evidence type="ECO:0000256" key="4">
    <source>
        <dbReference type="ARBA" id="ARBA00022490"/>
    </source>
</evidence>
<keyword evidence="5 11" id="KW-0645">Protease</keyword>
<evidence type="ECO:0000313" key="14">
    <source>
        <dbReference type="EMBL" id="EED88175.1"/>
    </source>
</evidence>
<keyword evidence="7" id="KW-0788">Thiol protease</keyword>
<keyword evidence="9 11" id="KW-0072">Autophagy</keyword>
<evidence type="ECO:0000256" key="11">
    <source>
        <dbReference type="RuleBase" id="RU363115"/>
    </source>
</evidence>
<dbReference type="PANTHER" id="PTHR22624">
    <property type="entry name" value="CYSTEINE PROTEASE ATG4"/>
    <property type="match status" value="1"/>
</dbReference>
<evidence type="ECO:0000256" key="7">
    <source>
        <dbReference type="ARBA" id="ARBA00022807"/>
    </source>
</evidence>
<keyword evidence="4 11" id="KW-0963">Cytoplasm</keyword>
<dbReference type="GO" id="GO:0019786">
    <property type="term" value="F:protein-phosphatidylethanolamide deconjugating activity"/>
    <property type="evidence" value="ECO:0000318"/>
    <property type="project" value="GO_Central"/>
</dbReference>
<evidence type="ECO:0000256" key="6">
    <source>
        <dbReference type="ARBA" id="ARBA00022801"/>
    </source>
</evidence>
<gene>
    <name evidence="14" type="ORF">THAPSDRAFT_10581</name>
</gene>
<evidence type="ECO:0000256" key="9">
    <source>
        <dbReference type="ARBA" id="ARBA00023006"/>
    </source>
</evidence>
<reference evidence="14 15" key="2">
    <citation type="journal article" date="2008" name="Nature">
        <title>The Phaeodactylum genome reveals the evolutionary history of diatom genomes.</title>
        <authorList>
            <person name="Bowler C."/>
            <person name="Allen A.E."/>
            <person name="Badger J.H."/>
            <person name="Grimwood J."/>
            <person name="Jabbari K."/>
            <person name="Kuo A."/>
            <person name="Maheswari U."/>
            <person name="Martens C."/>
            <person name="Maumus F."/>
            <person name="Otillar R.P."/>
            <person name="Rayko E."/>
            <person name="Salamov A."/>
            <person name="Vandepoele K."/>
            <person name="Beszteri B."/>
            <person name="Gruber A."/>
            <person name="Heijde M."/>
            <person name="Katinka M."/>
            <person name="Mock T."/>
            <person name="Valentin K."/>
            <person name="Verret F."/>
            <person name="Berges J.A."/>
            <person name="Brownlee C."/>
            <person name="Cadoret J.P."/>
            <person name="Chiovitti A."/>
            <person name="Choi C.J."/>
            <person name="Coesel S."/>
            <person name="De Martino A."/>
            <person name="Detter J.C."/>
            <person name="Durkin C."/>
            <person name="Falciatore A."/>
            <person name="Fournet J."/>
            <person name="Haruta M."/>
            <person name="Huysman M.J."/>
            <person name="Jenkins B.D."/>
            <person name="Jiroutova K."/>
            <person name="Jorgensen R.E."/>
            <person name="Joubert Y."/>
            <person name="Kaplan A."/>
            <person name="Kroger N."/>
            <person name="Kroth P.G."/>
            <person name="La Roche J."/>
            <person name="Lindquist E."/>
            <person name="Lommer M."/>
            <person name="Martin-Jezequel V."/>
            <person name="Lopez P.J."/>
            <person name="Lucas S."/>
            <person name="Mangogna M."/>
            <person name="McGinnis K."/>
            <person name="Medlin L.K."/>
            <person name="Montsant A."/>
            <person name="Oudot-Le Secq M.P."/>
            <person name="Napoli C."/>
            <person name="Obornik M."/>
            <person name="Parker M.S."/>
            <person name="Petit J.L."/>
            <person name="Porcel B.M."/>
            <person name="Poulsen N."/>
            <person name="Robison M."/>
            <person name="Rychlewski L."/>
            <person name="Rynearson T.A."/>
            <person name="Schmutz J."/>
            <person name="Shapiro H."/>
            <person name="Siaut M."/>
            <person name="Stanley M."/>
            <person name="Sussman M.R."/>
            <person name="Taylor A.R."/>
            <person name="Vardi A."/>
            <person name="von Dassow P."/>
            <person name="Vyverman W."/>
            <person name="Willis A."/>
            <person name="Wyrwicz L.S."/>
            <person name="Rokhsar D.S."/>
            <person name="Weissenbach J."/>
            <person name="Armbrust E.V."/>
            <person name="Green B.R."/>
            <person name="Van de Peer Y."/>
            <person name="Grigoriev I.V."/>
        </authorList>
    </citation>
    <scope>NUCLEOTIDE SEQUENCE [LARGE SCALE GENOMIC DNA]</scope>
    <source>
        <strain evidence="14 15">CCMP1335</strain>
    </source>
</reference>
<dbReference type="GO" id="GO:0000423">
    <property type="term" value="P:mitophagy"/>
    <property type="evidence" value="ECO:0000318"/>
    <property type="project" value="GO_Central"/>
</dbReference>
<dbReference type="InParanoid" id="B8CDY1"/>
<evidence type="ECO:0000256" key="2">
    <source>
        <dbReference type="ARBA" id="ARBA00010958"/>
    </source>
</evidence>
<sequence>MGNSNDANGEQCSTTEGMLELDNLKFNAARNVNGHHQAGDDTYANDNDNGDYIDDGGDSSSDDEQISSSFHHAPLHQNSDSSVDQLRTYFLGHVFNPNTDQLSMLSFQKQLYWLTYRSDLTVPLRPYNGGVGLKSDAGWGCMLRSAQMMMAQTVRMHYEGSSGEGCCGSGGVKHQSEGSRGSAVGGKGVEVERIACWFADFPNHFDINDDEEDEATDDVSNQQQQRRLLGYRYGDGGLHHHWYSLHQMVAAGLGLGVLPGEWYGPTTACHVLRELNEIHCGCRERVAEVLKRRRKGGDKGDIDEHNHVGDDSQYTCDVFRVHIATEGCIYLDAISKLMTSSNQSLQTESNDAPIQHNTDSAANVIDHPLSLPEEVFDPLRAQVTTQSSDKEQILNQQWDTSLLLLLPLRLGIQSIPTPTYGSTLAKLLSFPQSVGMLGGTPRHALWFYGADEVDPPTFGDDGKALNGQECGGWYGLDPHTTQVAPRGTRTTKYGKDEVSSDDIELNNCQWQVQLNDAYLRSLHFTPTTTHANHQRSIPLSKLDPSCALGFYIRDHSDFVQFTNAIDALSKEHCRPNKLPDIVTVTEKTPNYEVDVGSVMKTLMLCGKGTTKEREGGRGDETCNDDCGGGSDNQLDGFSMDSEEGVLSEEDDDDDYVLI</sequence>
<evidence type="ECO:0000256" key="12">
    <source>
        <dbReference type="SAM" id="MobiDB-lite"/>
    </source>
</evidence>
<dbReference type="EC" id="3.4.22.-" evidence="11"/>
<dbReference type="InterPro" id="IPR046792">
    <property type="entry name" value="Peptidase_C54_cat"/>
</dbReference>
<dbReference type="InterPro" id="IPR038765">
    <property type="entry name" value="Papain-like_cys_pep_sf"/>
</dbReference>
<dbReference type="AlphaFoldDB" id="B8CDY1"/>
<dbReference type="HOGENOM" id="CLU_417110_0_0_1"/>
<dbReference type="PANTHER" id="PTHR22624:SF49">
    <property type="entry name" value="CYSTEINE PROTEASE"/>
    <property type="match status" value="1"/>
</dbReference>
<dbReference type="GO" id="GO:0004197">
    <property type="term" value="F:cysteine-type endopeptidase activity"/>
    <property type="evidence" value="ECO:0000318"/>
    <property type="project" value="GO_Central"/>
</dbReference>